<evidence type="ECO:0000313" key="2">
    <source>
        <dbReference type="Proteomes" id="UP000228495"/>
    </source>
</evidence>
<dbReference type="Pfam" id="PF13196">
    <property type="entry name" value="DUF4012"/>
    <property type="match status" value="1"/>
</dbReference>
<protein>
    <recommendedName>
        <fullName evidence="3">DUF4012 domain-containing protein</fullName>
    </recommendedName>
</protein>
<dbReference type="EMBL" id="PCSU01000056">
    <property type="protein sequence ID" value="PIP56403.1"/>
    <property type="molecule type" value="Genomic_DNA"/>
</dbReference>
<sequence length="610" mass="68812">MLVIKHHAKLILLLIAIACFQGFVCYITVLSPTGVIIDSASLVYDDAQDLKTHASQRTIDQLPSVLASLRVNTADLLIAIDQMKLLNYVPMVKPVYKDLPIIAKIIDEGLFVHQDFLENVAPFSLALGLDTSSGSEQYLENFLKISPQIIPILDTYLSDIEPVIVLVNDLSVDTYPNLGIPIRDYAREGVKLTQSFSENIPQIKEFVMQLPDLMGVDATKRYLVLFQNDKELRPTGGFITSFTILNSKSGEISFSEAKNIYEIRDDQVYYTPPAPIIKYLTETAWHMRDTNFSPDYKESMDMFHTYWKQIGQASVDGIIAIDTQFVSALLEFTGDVEIPDYSIDFSLFPYVPASCKDGGTTFTSENVVCRLEFYSSQLTSDQALRKDVIGALMNNIFDQVMSVKSTQWMPLFSVVTKQLDQKHVLLYFTDPELQDLSEQYNFSGRIVSTDEDYFHVNDANLAGLKSDMYLVRSVEHHYTRSDQGVITVKVNLTYENTGTFDGWLNATARNYLRVYVPKGSQLIDFSGGEAQSQVYNDLGKTVFDNFVRIPALSSQVVSFTYTIPRQDGDEFTLTIQKQPGKSSVEHTIFVNDKLEDSFDVTTDTVKTISW</sequence>
<dbReference type="Proteomes" id="UP000228495">
    <property type="component" value="Unassembled WGS sequence"/>
</dbReference>
<gene>
    <name evidence="1" type="ORF">COX05_03295</name>
</gene>
<dbReference type="AlphaFoldDB" id="A0A2H0BFG0"/>
<comment type="caution">
    <text evidence="1">The sequence shown here is derived from an EMBL/GenBank/DDBJ whole genome shotgun (WGS) entry which is preliminary data.</text>
</comment>
<accession>A0A2H0BFG0</accession>
<evidence type="ECO:0008006" key="3">
    <source>
        <dbReference type="Google" id="ProtNLM"/>
    </source>
</evidence>
<dbReference type="InterPro" id="IPR025101">
    <property type="entry name" value="DUF4012"/>
</dbReference>
<organism evidence="1 2">
    <name type="scientific">candidate division WWE3 bacterium CG22_combo_CG10-13_8_21_14_all_39_12</name>
    <dbReference type="NCBI Taxonomy" id="1975094"/>
    <lineage>
        <taxon>Bacteria</taxon>
        <taxon>Katanobacteria</taxon>
    </lineage>
</organism>
<proteinExistence type="predicted"/>
<reference evidence="1 2" key="1">
    <citation type="submission" date="2017-09" db="EMBL/GenBank/DDBJ databases">
        <title>Depth-based differentiation of microbial function through sediment-hosted aquifers and enrichment of novel symbionts in the deep terrestrial subsurface.</title>
        <authorList>
            <person name="Probst A.J."/>
            <person name="Ladd B."/>
            <person name="Jarett J.K."/>
            <person name="Geller-Mcgrath D.E."/>
            <person name="Sieber C.M."/>
            <person name="Emerson J.B."/>
            <person name="Anantharaman K."/>
            <person name="Thomas B.C."/>
            <person name="Malmstrom R."/>
            <person name="Stieglmeier M."/>
            <person name="Klingl A."/>
            <person name="Woyke T."/>
            <person name="Ryan C.M."/>
            <person name="Banfield J.F."/>
        </authorList>
    </citation>
    <scope>NUCLEOTIDE SEQUENCE [LARGE SCALE GENOMIC DNA]</scope>
    <source>
        <strain evidence="1">CG22_combo_CG10-13_8_21_14_all_39_12</strain>
    </source>
</reference>
<name>A0A2H0BFG0_UNCKA</name>
<evidence type="ECO:0000313" key="1">
    <source>
        <dbReference type="EMBL" id="PIP56403.1"/>
    </source>
</evidence>